<accession>A0ABN2TM89</accession>
<evidence type="ECO:0000313" key="3">
    <source>
        <dbReference type="EMBL" id="GAA2014240.1"/>
    </source>
</evidence>
<keyword evidence="1" id="KW-1133">Transmembrane helix</keyword>
<dbReference type="Proteomes" id="UP001501585">
    <property type="component" value="Unassembled WGS sequence"/>
</dbReference>
<proteinExistence type="predicted"/>
<comment type="caution">
    <text evidence="3">The sequence shown here is derived from an EMBL/GenBank/DDBJ whole genome shotgun (WGS) entry which is preliminary data.</text>
</comment>
<feature type="domain" description="NAD-dependent epimerase/dehydratase" evidence="2">
    <location>
        <begin position="21"/>
        <end position="240"/>
    </location>
</feature>
<dbReference type="EMBL" id="BAAAPC010000027">
    <property type="protein sequence ID" value="GAA2014240.1"/>
    <property type="molecule type" value="Genomic_DNA"/>
</dbReference>
<reference evidence="4" key="1">
    <citation type="journal article" date="2019" name="Int. J. Syst. Evol. Microbiol.">
        <title>The Global Catalogue of Microorganisms (GCM) 10K type strain sequencing project: providing services to taxonomists for standard genome sequencing and annotation.</title>
        <authorList>
            <consortium name="The Broad Institute Genomics Platform"/>
            <consortium name="The Broad Institute Genome Sequencing Center for Infectious Disease"/>
            <person name="Wu L."/>
            <person name="Ma J."/>
        </authorList>
    </citation>
    <scope>NUCLEOTIDE SEQUENCE [LARGE SCALE GENOMIC DNA]</scope>
    <source>
        <strain evidence="4">JCM 15313</strain>
    </source>
</reference>
<keyword evidence="1" id="KW-0472">Membrane</keyword>
<dbReference type="InterPro" id="IPR036291">
    <property type="entry name" value="NAD(P)-bd_dom_sf"/>
</dbReference>
<dbReference type="Pfam" id="PF01370">
    <property type="entry name" value="Epimerase"/>
    <property type="match status" value="1"/>
</dbReference>
<keyword evidence="1" id="KW-0812">Transmembrane</keyword>
<dbReference type="InterPro" id="IPR001509">
    <property type="entry name" value="Epimerase_deHydtase"/>
</dbReference>
<evidence type="ECO:0000259" key="2">
    <source>
        <dbReference type="Pfam" id="PF01370"/>
    </source>
</evidence>
<protein>
    <submittedName>
        <fullName evidence="3">SDR family oxidoreductase</fullName>
    </submittedName>
</protein>
<gene>
    <name evidence="3" type="ORF">GCM10009799_48220</name>
</gene>
<name>A0ABN2TM89_9ACTN</name>
<keyword evidence="4" id="KW-1185">Reference proteome</keyword>
<dbReference type="Gene3D" id="3.40.50.720">
    <property type="entry name" value="NAD(P)-binding Rossmann-like Domain"/>
    <property type="match status" value="1"/>
</dbReference>
<dbReference type="SUPFAM" id="SSF51735">
    <property type="entry name" value="NAD(P)-binding Rossmann-fold domains"/>
    <property type="match status" value="1"/>
</dbReference>
<dbReference type="RefSeq" id="WP_344101524.1">
    <property type="nucleotide sequence ID" value="NZ_BAAAPC010000027.1"/>
</dbReference>
<sequence length="374" mass="39298">MSTRNSQVRPQHTPGAGGPVVAVTGAASGVGRLLVERLAEAQDSGNIGRVVAIDSHRGDAEGVTWRIADVRSPSLASRLTGVDVVVHADDDRSLDTPAAERRASNIRGAQTVLTSAAAERVPRVILLTSTMVYGAAPDNPVPIPEDAPVTAEMGGGLIGEFTEIEDLAGRARRAHPGLSVSVVRPAPLVGPGLDTLVTRHFAAPRLLSVKGCEQQWQFCHVDDLADALEFIVAHGVDGKDGALAVGCEGSLSQTEAQEIAELRRFELPANFAFGTTQRLHRVGITPASASEIKFLVYPCVVDCVTLREAGWRPMYDNAEALQVLLEARAGEHALVGRKVGRKEATITAAGAAGAAVAAIGTAAAVRHLRKRRRG</sequence>
<evidence type="ECO:0000256" key="1">
    <source>
        <dbReference type="SAM" id="Phobius"/>
    </source>
</evidence>
<organism evidence="3 4">
    <name type="scientific">Nocardiopsis rhodophaea</name>
    <dbReference type="NCBI Taxonomy" id="280238"/>
    <lineage>
        <taxon>Bacteria</taxon>
        <taxon>Bacillati</taxon>
        <taxon>Actinomycetota</taxon>
        <taxon>Actinomycetes</taxon>
        <taxon>Streptosporangiales</taxon>
        <taxon>Nocardiopsidaceae</taxon>
        <taxon>Nocardiopsis</taxon>
    </lineage>
</organism>
<evidence type="ECO:0000313" key="4">
    <source>
        <dbReference type="Proteomes" id="UP001501585"/>
    </source>
</evidence>
<dbReference type="InterPro" id="IPR050177">
    <property type="entry name" value="Lipid_A_modif_metabolic_enz"/>
</dbReference>
<feature type="transmembrane region" description="Helical" evidence="1">
    <location>
        <begin position="346"/>
        <end position="365"/>
    </location>
</feature>
<dbReference type="PANTHER" id="PTHR43245:SF52">
    <property type="entry name" value="NAD-DEPENDENT EPIMERASE_DEHYDRATASE"/>
    <property type="match status" value="1"/>
</dbReference>
<dbReference type="PANTHER" id="PTHR43245">
    <property type="entry name" value="BIFUNCTIONAL POLYMYXIN RESISTANCE PROTEIN ARNA"/>
    <property type="match status" value="1"/>
</dbReference>